<protein>
    <submittedName>
        <fullName evidence="1">ORF MSV180 putative vaccinia L3L homolog, similar to SW:P07614</fullName>
    </submittedName>
</protein>
<organismHost>
    <name type="scientific">Melanoplus sanguinipes</name>
    <name type="common">Migratory grasshopper</name>
    <dbReference type="NCBI Taxonomy" id="65742"/>
</organismHost>
<keyword evidence="2" id="KW-1185">Reference proteome</keyword>
<proteinExistence type="predicted"/>
<dbReference type="Pfam" id="PF03339">
    <property type="entry name" value="Pox_L3_FP4"/>
    <property type="match status" value="1"/>
</dbReference>
<name>Q9YVR2_MSEPV</name>
<accession>Q9YVR2</accession>
<sequence length="343" mass="39881">MSDNEYLNNISIQKDLPLLNTLLKNTFVKTENDKAILSKLTDGNNFNEDRIRTHALYTSIYSDCTALFRDKLNKMLVNKTVSIYSHELFCWLNLSDKVIKRESIGFPLIYKHERGKTGINILFETGKISTFNSVYNLTFGSRNVIDQLKFQKLLISYTLFKSNIMYDTLIFDEFTIPETIITFKIQSMYFNIKLNVFVILSCKTSLYYADTSNSIIESKYINDALAYFKESTEYNFIEYFLLNFINLLDLNCIPIYSTILSTDTINISSTPPKGILVKFLQNKKFNYGILADYFNCTYIIYYITESKPKKNEFLQHIVSSREDIFIAEDLIPIIKGYIIGKVC</sequence>
<dbReference type="PIR" id="T28341">
    <property type="entry name" value="T28341"/>
</dbReference>
<reference evidence="1 2" key="1">
    <citation type="journal article" date="1999" name="J. Virol.">
        <title>The genome of Melanoplus sanguinipes entomopoxvirus.</title>
        <authorList>
            <person name="Afonso C.L."/>
            <person name="Tulman E.R."/>
            <person name="Lu Z."/>
            <person name="Oma E."/>
            <person name="Kutish G.F."/>
            <person name="Rock D.L."/>
        </authorList>
    </citation>
    <scope>NUCLEOTIDE SEQUENCE [LARGE SCALE GENOMIC DNA]</scope>
    <source>
        <strain evidence="1">Tucson</strain>
    </source>
</reference>
<dbReference type="OrthoDB" id="7894at10239"/>
<dbReference type="KEGG" id="vg:1449765"/>
<gene>
    <name evidence="1" type="primary">MSV180</name>
</gene>
<dbReference type="Proteomes" id="UP000172353">
    <property type="component" value="Segment"/>
</dbReference>
<organism evidence="1 2">
    <name type="scientific">Melanoplus sanguinipes entomopoxvirus</name>
    <name type="common">MsEPV</name>
    <dbReference type="NCBI Taxonomy" id="83191"/>
    <lineage>
        <taxon>Viruses</taxon>
        <taxon>Varidnaviria</taxon>
        <taxon>Bamfordvirae</taxon>
        <taxon>Nucleocytoviricota</taxon>
        <taxon>Pokkesviricetes</taxon>
        <taxon>Chitovirales</taxon>
        <taxon>Poxviridae</taxon>
        <taxon>Entomopoxvirinae</taxon>
        <taxon>Deltaentomopoxvirus</taxon>
        <taxon>Deltaentomopoxvirus msanguinipes</taxon>
    </lineage>
</organism>
<dbReference type="GeneID" id="1449765"/>
<dbReference type="InterPro" id="IPR005007">
    <property type="entry name" value="Poxvirus_L3/FP4"/>
</dbReference>
<dbReference type="EMBL" id="AF063866">
    <property type="protein sequence ID" value="AAC97770.1"/>
    <property type="molecule type" value="Genomic_DNA"/>
</dbReference>
<evidence type="ECO:0000313" key="1">
    <source>
        <dbReference type="EMBL" id="AAC97770.1"/>
    </source>
</evidence>
<evidence type="ECO:0000313" key="2">
    <source>
        <dbReference type="Proteomes" id="UP000172353"/>
    </source>
</evidence>
<dbReference type="RefSeq" id="NP_048251.1">
    <property type="nucleotide sequence ID" value="NC_001993.1"/>
</dbReference>